<protein>
    <submittedName>
        <fullName evidence="3">ABC transporter substrate-binding protein</fullName>
    </submittedName>
</protein>
<evidence type="ECO:0000313" key="3">
    <source>
        <dbReference type="EMBL" id="AKF96425.1"/>
    </source>
</evidence>
<dbReference type="SUPFAM" id="SSF53850">
    <property type="entry name" value="Periplasmic binding protein-like II"/>
    <property type="match status" value="1"/>
</dbReference>
<reference evidence="3" key="1">
    <citation type="submission" date="2015-03" db="EMBL/GenBank/DDBJ databases">
        <title>MIGS Cultured Bacterial/Archaeal sample from Brevibacillus laterosporus.</title>
        <authorList>
            <person name="Zeng D."/>
            <person name="Zhu L."/>
            <person name="Dong G."/>
            <person name="Ye W."/>
            <person name="Ren D."/>
            <person name="Wu L."/>
            <person name="Xu J."/>
            <person name="Li G."/>
            <person name="Guo L."/>
        </authorList>
    </citation>
    <scope>NUCLEOTIDE SEQUENCE</scope>
    <source>
        <strain evidence="3">B9</strain>
        <plasmid evidence="3">unnamed2</plasmid>
    </source>
</reference>
<evidence type="ECO:0000256" key="1">
    <source>
        <dbReference type="SAM" id="MobiDB-lite"/>
    </source>
</evidence>
<dbReference type="InterPro" id="IPR027939">
    <property type="entry name" value="NMT1/THI5"/>
</dbReference>
<feature type="compositionally biased region" description="Polar residues" evidence="1">
    <location>
        <begin position="1"/>
        <end position="11"/>
    </location>
</feature>
<dbReference type="Pfam" id="PF09084">
    <property type="entry name" value="NMT1"/>
    <property type="match status" value="1"/>
</dbReference>
<proteinExistence type="predicted"/>
<sequence length="325" mass="35847">MLATGCASNDTPVKENLATATSEAKPPEKLTIALDWYPNAVHSFLYAAESQGYFRDENLQVELKMPSDASDPLKLAATDKVDMAISYQTQAIVAKAEGLPIKSLAAIVREPLNVLMVREDSTVLTPKDLSDKNVGYPALPLDIEIVKHMVQTDGGDPSNIRFTDIGFQLIPALSTKQTNATIGGFINHEQVILEKNNVPVRLFRLTDYGVPSYYELVLVTSDQTAAKKREALERFQQAIQKGQAYVASHPKEALEALLQHEAAEFPLDREIEHKSLEVLLPLMDAKGQAFGSQDTAQWQEVIDWMAAKKLISKTFSAQEILPVAK</sequence>
<dbReference type="GO" id="GO:0009228">
    <property type="term" value="P:thiamine biosynthetic process"/>
    <property type="evidence" value="ECO:0007669"/>
    <property type="project" value="InterPro"/>
</dbReference>
<dbReference type="InterPro" id="IPR015168">
    <property type="entry name" value="SsuA/THI5"/>
</dbReference>
<geneLocation type="plasmid" evidence="3">
    <name>unnamed2</name>
</geneLocation>
<gene>
    <name evidence="3" type="ORF">EX87_22065</name>
</gene>
<dbReference type="PANTHER" id="PTHR31528">
    <property type="entry name" value="4-AMINO-5-HYDROXYMETHYL-2-METHYLPYRIMIDINE PHOSPHATE SYNTHASE THI11-RELATED"/>
    <property type="match status" value="1"/>
</dbReference>
<keyword evidence="3" id="KW-0614">Plasmid</keyword>
<evidence type="ECO:0000259" key="2">
    <source>
        <dbReference type="Pfam" id="PF09084"/>
    </source>
</evidence>
<feature type="region of interest" description="Disordered" evidence="1">
    <location>
        <begin position="1"/>
        <end position="22"/>
    </location>
</feature>
<dbReference type="EMBL" id="CP011076">
    <property type="protein sequence ID" value="AKF96425.1"/>
    <property type="molecule type" value="Genomic_DNA"/>
</dbReference>
<dbReference type="Gene3D" id="3.40.190.10">
    <property type="entry name" value="Periplasmic binding protein-like II"/>
    <property type="match status" value="2"/>
</dbReference>
<name>A0A0F7C270_BRELA</name>
<dbReference type="PANTHER" id="PTHR31528:SF3">
    <property type="entry name" value="THIAMINE BIOSYNTHESIS PROTEIN HI_0357-RELATED"/>
    <property type="match status" value="1"/>
</dbReference>
<organism evidence="3">
    <name type="scientific">Brevibacillus laterosporus</name>
    <name type="common">Bacillus laterosporus</name>
    <dbReference type="NCBI Taxonomy" id="1465"/>
    <lineage>
        <taxon>Bacteria</taxon>
        <taxon>Bacillati</taxon>
        <taxon>Bacillota</taxon>
        <taxon>Bacilli</taxon>
        <taxon>Bacillales</taxon>
        <taxon>Paenibacillaceae</taxon>
        <taxon>Brevibacillus</taxon>
    </lineage>
</organism>
<accession>A0A0F7C270</accession>
<feature type="domain" description="SsuA/THI5-like" evidence="2">
    <location>
        <begin position="39"/>
        <end position="253"/>
    </location>
</feature>
<dbReference type="AlphaFoldDB" id="A0A0F7C270"/>